<evidence type="ECO:0000313" key="5">
    <source>
        <dbReference type="Proteomes" id="UP000023152"/>
    </source>
</evidence>
<dbReference type="PANTHER" id="PTHR22847">
    <property type="entry name" value="WD40 REPEAT PROTEIN"/>
    <property type="match status" value="1"/>
</dbReference>
<keyword evidence="2" id="KW-0677">Repeat</keyword>
<dbReference type="GO" id="GO:1990234">
    <property type="term" value="C:transferase complex"/>
    <property type="evidence" value="ECO:0007669"/>
    <property type="project" value="UniProtKB-ARBA"/>
</dbReference>
<evidence type="ECO:0000256" key="3">
    <source>
        <dbReference type="PROSITE-ProRule" id="PRU00221"/>
    </source>
</evidence>
<name>X6LN89_RETFI</name>
<accession>X6LN89</accession>
<dbReference type="PRINTS" id="PR00320">
    <property type="entry name" value="GPROTEINBRPT"/>
</dbReference>
<dbReference type="Gene3D" id="2.130.10.10">
    <property type="entry name" value="YVTN repeat-like/Quinoprotein amine dehydrogenase"/>
    <property type="match status" value="3"/>
</dbReference>
<dbReference type="PANTHER" id="PTHR22847:SF637">
    <property type="entry name" value="WD REPEAT DOMAIN 5B"/>
    <property type="match status" value="1"/>
</dbReference>
<dbReference type="InterPro" id="IPR001680">
    <property type="entry name" value="WD40_rpt"/>
</dbReference>
<evidence type="ECO:0000256" key="1">
    <source>
        <dbReference type="ARBA" id="ARBA00022574"/>
    </source>
</evidence>
<feature type="repeat" description="WD" evidence="3">
    <location>
        <begin position="188"/>
        <end position="218"/>
    </location>
</feature>
<reference evidence="4 5" key="1">
    <citation type="journal article" date="2013" name="Curr. Biol.">
        <title>The Genome of the Foraminiferan Reticulomyxa filosa.</title>
        <authorList>
            <person name="Glockner G."/>
            <person name="Hulsmann N."/>
            <person name="Schleicher M."/>
            <person name="Noegel A.A."/>
            <person name="Eichinger L."/>
            <person name="Gallinger C."/>
            <person name="Pawlowski J."/>
            <person name="Sierra R."/>
            <person name="Euteneuer U."/>
            <person name="Pillet L."/>
            <person name="Moustafa A."/>
            <person name="Platzer M."/>
            <person name="Groth M."/>
            <person name="Szafranski K."/>
            <person name="Schliwa M."/>
        </authorList>
    </citation>
    <scope>NUCLEOTIDE SEQUENCE [LARGE SCALE GENOMIC DNA]</scope>
</reference>
<dbReference type="PROSITE" id="PS50082">
    <property type="entry name" value="WD_REPEATS_2"/>
    <property type="match status" value="3"/>
</dbReference>
<dbReference type="Proteomes" id="UP000023152">
    <property type="component" value="Unassembled WGS sequence"/>
</dbReference>
<dbReference type="PROSITE" id="PS50294">
    <property type="entry name" value="WD_REPEATS_REGION"/>
    <property type="match status" value="3"/>
</dbReference>
<dbReference type="SUPFAM" id="SSF50978">
    <property type="entry name" value="WD40 repeat-like"/>
    <property type="match status" value="1"/>
</dbReference>
<dbReference type="AlphaFoldDB" id="X6LN89"/>
<keyword evidence="1 3" id="KW-0853">WD repeat</keyword>
<evidence type="ECO:0000313" key="4">
    <source>
        <dbReference type="EMBL" id="ETO02195.1"/>
    </source>
</evidence>
<dbReference type="OrthoDB" id="4869960at2759"/>
<dbReference type="InterPro" id="IPR015943">
    <property type="entry name" value="WD40/YVTN_repeat-like_dom_sf"/>
</dbReference>
<evidence type="ECO:0008006" key="6">
    <source>
        <dbReference type="Google" id="ProtNLM"/>
    </source>
</evidence>
<gene>
    <name evidence="4" type="ORF">RFI_35243</name>
</gene>
<evidence type="ECO:0000256" key="2">
    <source>
        <dbReference type="ARBA" id="ARBA00022737"/>
    </source>
</evidence>
<comment type="caution">
    <text evidence="4">The sequence shown here is derived from an EMBL/GenBank/DDBJ whole genome shotgun (WGS) entry which is preliminary data.</text>
</comment>
<organism evidence="4 5">
    <name type="scientific">Reticulomyxa filosa</name>
    <dbReference type="NCBI Taxonomy" id="46433"/>
    <lineage>
        <taxon>Eukaryota</taxon>
        <taxon>Sar</taxon>
        <taxon>Rhizaria</taxon>
        <taxon>Retaria</taxon>
        <taxon>Foraminifera</taxon>
        <taxon>Monothalamids</taxon>
        <taxon>Reticulomyxidae</taxon>
        <taxon>Reticulomyxa</taxon>
    </lineage>
</organism>
<sequence>MVERLLYRHGTPGKQIHIFEGHTYAICAVGFSPDDQIIASGSCDHTIRLWDVKSGKEIMKLEGHYGTIFCLRFSSDGKNIVSNNRMIVSWSYDGIIGLCDVQSDIKLRKFLGQHIRGIHCAIFCLDSRCIASCANDMDAIRIWDAKTGKELRRLEGHTNDIKSLNYFSDGQTLAPCSDDATIRIWNKLEGHLYMITGIDISPDDSTIVSCSWDKTIRI</sequence>
<protein>
    <recommendedName>
        <fullName evidence="6">WD-40 repeat protein</fullName>
    </recommendedName>
</protein>
<keyword evidence="5" id="KW-1185">Reference proteome</keyword>
<proteinExistence type="predicted"/>
<feature type="repeat" description="WD" evidence="3">
    <location>
        <begin position="154"/>
        <end position="186"/>
    </location>
</feature>
<dbReference type="InterPro" id="IPR036322">
    <property type="entry name" value="WD40_repeat_dom_sf"/>
</dbReference>
<dbReference type="InterPro" id="IPR020472">
    <property type="entry name" value="WD40_PAC1"/>
</dbReference>
<dbReference type="Pfam" id="PF00400">
    <property type="entry name" value="WD40"/>
    <property type="match status" value="4"/>
</dbReference>
<dbReference type="InterPro" id="IPR019775">
    <property type="entry name" value="WD40_repeat_CS"/>
</dbReference>
<feature type="repeat" description="WD" evidence="3">
    <location>
        <begin position="19"/>
        <end position="60"/>
    </location>
</feature>
<dbReference type="PROSITE" id="PS00678">
    <property type="entry name" value="WD_REPEATS_1"/>
    <property type="match status" value="1"/>
</dbReference>
<dbReference type="SMART" id="SM00320">
    <property type="entry name" value="WD40"/>
    <property type="match status" value="5"/>
</dbReference>
<dbReference type="EMBL" id="ASPP01036466">
    <property type="protein sequence ID" value="ETO02195.1"/>
    <property type="molecule type" value="Genomic_DNA"/>
</dbReference>
<dbReference type="CDD" id="cd00200">
    <property type="entry name" value="WD40"/>
    <property type="match status" value="1"/>
</dbReference>